<accession>A0A7S3GEG5</accession>
<gene>
    <name evidence="1" type="ORF">PBIL07802_LOCUS25898</name>
    <name evidence="2" type="ORF">PBIL07802_LOCUS25899</name>
</gene>
<evidence type="ECO:0000313" key="1">
    <source>
        <dbReference type="EMBL" id="CAE0263597.1"/>
    </source>
</evidence>
<sequence>MVFLSTALYNQHSDNEALSIGRRMFRYLLSEDLREVYHIAFVKEFLRTTEDEYRQLRLNCPYTPDVDHGFFVPSMPFHDKSNTKALGCERERSLISRAHLSLKQTSQLLDIVPDAHAYYTSRNGLLAFALVLERNGFAVQSLQIRQSCLFFDNQGQELCFLLLHTYLLPRSKYSPDKAASILQDYSTSEVGYITDLLKMNGFLSRVGPNGGSRRYRVVAGIINRFRPLPSQVALQENINAEVESNIHRLSSVRLAFGSDDEIGLDEDEDLEPSFVSAAISLSTQENLQLCVKKPRHVDQLSDLINLPFVTLPSSKATSHTVHGVEKEGDDTMLLRCVHDLQQRCYWNDLLRSMYCNSQTWQDHAFKLAELVSNLVRTNKVAIRPCGNDVVLLDADKTNSTCIFPWSDYDGRTIRDSLESTVLQAYVFVKEHPGCVIGQIVNALSTVLTRSRVCLLLAALSLEGILRIKSSEEASIKLFSTGLEQFASEYNDVDIKPLSSEALFLLLCTFNIRFTFSVSTTMFCDVDQVVSSLEGMNV</sequence>
<evidence type="ECO:0000313" key="2">
    <source>
        <dbReference type="EMBL" id="CAE0263598.1"/>
    </source>
</evidence>
<proteinExistence type="predicted"/>
<name>A0A7S3GEG5_9EUKA</name>
<dbReference type="EMBL" id="HBIB01039750">
    <property type="protein sequence ID" value="CAE0263598.1"/>
    <property type="molecule type" value="Transcribed_RNA"/>
</dbReference>
<protein>
    <submittedName>
        <fullName evidence="2">Uncharacterized protein</fullName>
    </submittedName>
</protein>
<dbReference type="EMBL" id="HBIB01039749">
    <property type="protein sequence ID" value="CAE0263597.1"/>
    <property type="molecule type" value="Transcribed_RNA"/>
</dbReference>
<organism evidence="2">
    <name type="scientific">Palpitomonas bilix</name>
    <dbReference type="NCBI Taxonomy" id="652834"/>
    <lineage>
        <taxon>Eukaryota</taxon>
        <taxon>Eukaryota incertae sedis</taxon>
    </lineage>
</organism>
<dbReference type="AlphaFoldDB" id="A0A7S3GEG5"/>
<reference evidence="2" key="1">
    <citation type="submission" date="2021-01" db="EMBL/GenBank/DDBJ databases">
        <authorList>
            <person name="Corre E."/>
            <person name="Pelletier E."/>
            <person name="Niang G."/>
            <person name="Scheremetjew M."/>
            <person name="Finn R."/>
            <person name="Kale V."/>
            <person name="Holt S."/>
            <person name="Cochrane G."/>
            <person name="Meng A."/>
            <person name="Brown T."/>
            <person name="Cohen L."/>
        </authorList>
    </citation>
    <scope>NUCLEOTIDE SEQUENCE</scope>
    <source>
        <strain evidence="2">NIES-2562</strain>
    </source>
</reference>